<feature type="signal peptide" evidence="10">
    <location>
        <begin position="1"/>
        <end position="22"/>
    </location>
</feature>
<name>A0ABW2A6U1_9GAMM</name>
<sequence precursor="true">MKQLLSACILSFFFVLSTLSEAADAGENLQQRLQGYRTFSAEFEQYSVTDGRRTEASRGTLALRKPNLFRWTSEEPFPQTIVNDGTYLWIYDPDLLQVTRKPFDRNNNSAPALILNGQIDRLGEDFSISLLHENESEALFELLPRRAEQSAFTRIRLFFQQERVSELMLEDSLGQRTTIRFFNQQLNPELPGDLFSFEVPEDADLIVDPGV</sequence>
<evidence type="ECO:0000256" key="10">
    <source>
        <dbReference type="HAMAP-Rule" id="MF_00240"/>
    </source>
</evidence>
<gene>
    <name evidence="10 11" type="primary">lolA</name>
    <name evidence="11" type="ORF">ACFQDL_26095</name>
</gene>
<keyword evidence="8 10" id="KW-0653">Protein transport</keyword>
<dbReference type="RefSeq" id="WP_379911555.1">
    <property type="nucleotide sequence ID" value="NZ_JBHSWE010000001.1"/>
</dbReference>
<protein>
    <recommendedName>
        <fullName evidence="4 10">Outer-membrane lipoprotein carrier protein</fullName>
    </recommendedName>
</protein>
<keyword evidence="9 10" id="KW-0143">Chaperone</keyword>
<dbReference type="PANTHER" id="PTHR35869:SF1">
    <property type="entry name" value="OUTER-MEMBRANE LIPOPROTEIN CARRIER PROTEIN"/>
    <property type="match status" value="1"/>
</dbReference>
<comment type="function">
    <text evidence="10">Participates in the translocation of lipoproteins from the inner membrane to the outer membrane. Only forms a complex with a lipoprotein if the residue after the N-terminal Cys is not an aspartate (The Asp acts as a targeting signal to indicate that the lipoprotein should stay in the inner membrane).</text>
</comment>
<keyword evidence="5 10" id="KW-0813">Transport</keyword>
<dbReference type="PANTHER" id="PTHR35869">
    <property type="entry name" value="OUTER-MEMBRANE LIPOPROTEIN CARRIER PROTEIN"/>
    <property type="match status" value="1"/>
</dbReference>
<dbReference type="HAMAP" id="MF_00240">
    <property type="entry name" value="LolA"/>
    <property type="match status" value="1"/>
</dbReference>
<dbReference type="Pfam" id="PF03548">
    <property type="entry name" value="LolA"/>
    <property type="match status" value="1"/>
</dbReference>
<comment type="caution">
    <text evidence="11">The sequence shown here is derived from an EMBL/GenBank/DDBJ whole genome shotgun (WGS) entry which is preliminary data.</text>
</comment>
<dbReference type="InterPro" id="IPR029046">
    <property type="entry name" value="LolA/LolB/LppX"/>
</dbReference>
<accession>A0ABW2A6U1</accession>
<comment type="similarity">
    <text evidence="2 10">Belongs to the LolA family.</text>
</comment>
<evidence type="ECO:0000256" key="3">
    <source>
        <dbReference type="ARBA" id="ARBA00011245"/>
    </source>
</evidence>
<keyword evidence="6 10" id="KW-0732">Signal</keyword>
<evidence type="ECO:0000256" key="6">
    <source>
        <dbReference type="ARBA" id="ARBA00022729"/>
    </source>
</evidence>
<dbReference type="SUPFAM" id="SSF89392">
    <property type="entry name" value="Prokaryotic lipoproteins and lipoprotein localization factors"/>
    <property type="match status" value="1"/>
</dbReference>
<dbReference type="InterPro" id="IPR004564">
    <property type="entry name" value="OM_lipoprot_carrier_LolA-like"/>
</dbReference>
<dbReference type="NCBIfam" id="TIGR00547">
    <property type="entry name" value="lolA"/>
    <property type="match status" value="1"/>
</dbReference>
<evidence type="ECO:0000256" key="8">
    <source>
        <dbReference type="ARBA" id="ARBA00022927"/>
    </source>
</evidence>
<evidence type="ECO:0000256" key="4">
    <source>
        <dbReference type="ARBA" id="ARBA00014035"/>
    </source>
</evidence>
<dbReference type="EMBL" id="JBHSWE010000001">
    <property type="protein sequence ID" value="MFC6673168.1"/>
    <property type="molecule type" value="Genomic_DNA"/>
</dbReference>
<keyword evidence="7 10" id="KW-0574">Periplasm</keyword>
<evidence type="ECO:0000313" key="12">
    <source>
        <dbReference type="Proteomes" id="UP001596422"/>
    </source>
</evidence>
<organism evidence="11 12">
    <name type="scientific">Marinobacterium aestuariivivens</name>
    <dbReference type="NCBI Taxonomy" id="1698799"/>
    <lineage>
        <taxon>Bacteria</taxon>
        <taxon>Pseudomonadati</taxon>
        <taxon>Pseudomonadota</taxon>
        <taxon>Gammaproteobacteria</taxon>
        <taxon>Oceanospirillales</taxon>
        <taxon>Oceanospirillaceae</taxon>
        <taxon>Marinobacterium</taxon>
    </lineage>
</organism>
<evidence type="ECO:0000256" key="7">
    <source>
        <dbReference type="ARBA" id="ARBA00022764"/>
    </source>
</evidence>
<dbReference type="Proteomes" id="UP001596422">
    <property type="component" value="Unassembled WGS sequence"/>
</dbReference>
<evidence type="ECO:0000313" key="11">
    <source>
        <dbReference type="EMBL" id="MFC6673168.1"/>
    </source>
</evidence>
<dbReference type="InterPro" id="IPR018323">
    <property type="entry name" value="OM_lipoprot_carrier_LolA_Pbac"/>
</dbReference>
<dbReference type="Gene3D" id="2.50.20.10">
    <property type="entry name" value="Lipoprotein localisation LolA/LolB/LppX"/>
    <property type="match status" value="1"/>
</dbReference>
<evidence type="ECO:0000256" key="2">
    <source>
        <dbReference type="ARBA" id="ARBA00007615"/>
    </source>
</evidence>
<evidence type="ECO:0000256" key="1">
    <source>
        <dbReference type="ARBA" id="ARBA00004418"/>
    </source>
</evidence>
<comment type="subcellular location">
    <subcellularLocation>
        <location evidence="1 10">Periplasm</location>
    </subcellularLocation>
</comment>
<evidence type="ECO:0000256" key="5">
    <source>
        <dbReference type="ARBA" id="ARBA00022448"/>
    </source>
</evidence>
<keyword evidence="11" id="KW-0449">Lipoprotein</keyword>
<proteinExistence type="inferred from homology"/>
<evidence type="ECO:0000256" key="9">
    <source>
        <dbReference type="ARBA" id="ARBA00023186"/>
    </source>
</evidence>
<feature type="chain" id="PRO_5044901656" description="Outer-membrane lipoprotein carrier protein" evidence="10">
    <location>
        <begin position="23"/>
        <end position="211"/>
    </location>
</feature>
<reference evidence="12" key="1">
    <citation type="journal article" date="2019" name="Int. J. Syst. Evol. Microbiol.">
        <title>The Global Catalogue of Microorganisms (GCM) 10K type strain sequencing project: providing services to taxonomists for standard genome sequencing and annotation.</title>
        <authorList>
            <consortium name="The Broad Institute Genomics Platform"/>
            <consortium name="The Broad Institute Genome Sequencing Center for Infectious Disease"/>
            <person name="Wu L."/>
            <person name="Ma J."/>
        </authorList>
    </citation>
    <scope>NUCLEOTIDE SEQUENCE [LARGE SCALE GENOMIC DNA]</scope>
    <source>
        <strain evidence="12">NBRC 111756</strain>
    </source>
</reference>
<comment type="subunit">
    <text evidence="3 10">Monomer.</text>
</comment>
<dbReference type="CDD" id="cd16325">
    <property type="entry name" value="LolA"/>
    <property type="match status" value="1"/>
</dbReference>
<keyword evidence="12" id="KW-1185">Reference proteome</keyword>